<feature type="disulfide bond" evidence="3">
    <location>
        <begin position="76"/>
        <end position="103"/>
    </location>
</feature>
<dbReference type="AlphaFoldDB" id="A0A6J8DF24"/>
<dbReference type="Gene3D" id="3.10.100.10">
    <property type="entry name" value="Mannose-Binding Protein A, subunit A"/>
    <property type="match status" value="1"/>
</dbReference>
<feature type="domain" description="Sushi" evidence="6">
    <location>
        <begin position="44"/>
        <end position="105"/>
    </location>
</feature>
<dbReference type="OrthoDB" id="6053365at2759"/>
<reference evidence="7 8" key="1">
    <citation type="submission" date="2020-06" db="EMBL/GenBank/DDBJ databases">
        <authorList>
            <person name="Li R."/>
            <person name="Bekaert M."/>
        </authorList>
    </citation>
    <scope>NUCLEOTIDE SEQUENCE [LARGE SCALE GENOMIC DNA]</scope>
    <source>
        <strain evidence="8">wild</strain>
    </source>
</reference>
<dbReference type="Proteomes" id="UP000507470">
    <property type="component" value="Unassembled WGS sequence"/>
</dbReference>
<evidence type="ECO:0000313" key="7">
    <source>
        <dbReference type="EMBL" id="CAC5406625.1"/>
    </source>
</evidence>
<dbReference type="SUPFAM" id="SSF57535">
    <property type="entry name" value="Complement control module/SCR domain"/>
    <property type="match status" value="1"/>
</dbReference>
<dbReference type="SMART" id="SM00034">
    <property type="entry name" value="CLECT"/>
    <property type="match status" value="1"/>
</dbReference>
<gene>
    <name evidence="7" type="ORF">MCOR_40185</name>
</gene>
<dbReference type="InterPro" id="IPR035976">
    <property type="entry name" value="Sushi/SCR/CCP_sf"/>
</dbReference>
<evidence type="ECO:0000256" key="2">
    <source>
        <dbReference type="ARBA" id="ARBA00023157"/>
    </source>
</evidence>
<evidence type="ECO:0000313" key="8">
    <source>
        <dbReference type="Proteomes" id="UP000507470"/>
    </source>
</evidence>
<organism evidence="7 8">
    <name type="scientific">Mytilus coruscus</name>
    <name type="common">Sea mussel</name>
    <dbReference type="NCBI Taxonomy" id="42192"/>
    <lineage>
        <taxon>Eukaryota</taxon>
        <taxon>Metazoa</taxon>
        <taxon>Spiralia</taxon>
        <taxon>Lophotrochozoa</taxon>
        <taxon>Mollusca</taxon>
        <taxon>Bivalvia</taxon>
        <taxon>Autobranchia</taxon>
        <taxon>Pteriomorphia</taxon>
        <taxon>Mytilida</taxon>
        <taxon>Mytiloidea</taxon>
        <taxon>Mytilidae</taxon>
        <taxon>Mytilinae</taxon>
        <taxon>Mytilus</taxon>
    </lineage>
</organism>
<dbReference type="EMBL" id="CACVKT020007264">
    <property type="protein sequence ID" value="CAC5406625.1"/>
    <property type="molecule type" value="Genomic_DNA"/>
</dbReference>
<evidence type="ECO:0000256" key="4">
    <source>
        <dbReference type="SAM" id="SignalP"/>
    </source>
</evidence>
<name>A0A6J8DF24_MYTCO</name>
<protein>
    <submittedName>
        <fullName evidence="7">PKD1L2</fullName>
    </submittedName>
</protein>
<keyword evidence="3" id="KW-0768">Sushi</keyword>
<dbReference type="SMART" id="SM00032">
    <property type="entry name" value="CCP"/>
    <property type="match status" value="1"/>
</dbReference>
<dbReference type="InterPro" id="IPR000436">
    <property type="entry name" value="Sushi_SCR_CCP_dom"/>
</dbReference>
<evidence type="ECO:0000259" key="5">
    <source>
        <dbReference type="PROSITE" id="PS50041"/>
    </source>
</evidence>
<keyword evidence="8" id="KW-1185">Reference proteome</keyword>
<dbReference type="PROSITE" id="PS50923">
    <property type="entry name" value="SUSHI"/>
    <property type="match status" value="1"/>
</dbReference>
<feature type="signal peptide" evidence="4">
    <location>
        <begin position="1"/>
        <end position="30"/>
    </location>
</feature>
<evidence type="ECO:0000256" key="1">
    <source>
        <dbReference type="ARBA" id="ARBA00022729"/>
    </source>
</evidence>
<dbReference type="Pfam" id="PF00084">
    <property type="entry name" value="Sushi"/>
    <property type="match status" value="1"/>
</dbReference>
<dbReference type="CDD" id="cd00033">
    <property type="entry name" value="CCP"/>
    <property type="match status" value="1"/>
</dbReference>
<comment type="caution">
    <text evidence="3">Lacks conserved residue(s) required for the propagation of feature annotation.</text>
</comment>
<keyword evidence="2 3" id="KW-1015">Disulfide bond</keyword>
<dbReference type="SUPFAM" id="SSF56436">
    <property type="entry name" value="C-type lectin-like"/>
    <property type="match status" value="1"/>
</dbReference>
<feature type="domain" description="C-type lectin" evidence="5">
    <location>
        <begin position="116"/>
        <end position="236"/>
    </location>
</feature>
<evidence type="ECO:0000256" key="3">
    <source>
        <dbReference type="PROSITE-ProRule" id="PRU00302"/>
    </source>
</evidence>
<dbReference type="Pfam" id="PF00059">
    <property type="entry name" value="Lectin_C"/>
    <property type="match status" value="1"/>
</dbReference>
<dbReference type="Gene3D" id="2.10.70.10">
    <property type="entry name" value="Complement Module, domain 1"/>
    <property type="match status" value="1"/>
</dbReference>
<dbReference type="InterPro" id="IPR016187">
    <property type="entry name" value="CTDL_fold"/>
</dbReference>
<dbReference type="PROSITE" id="PS50041">
    <property type="entry name" value="C_TYPE_LECTIN_2"/>
    <property type="match status" value="1"/>
</dbReference>
<evidence type="ECO:0000259" key="6">
    <source>
        <dbReference type="PROSITE" id="PS50923"/>
    </source>
</evidence>
<accession>A0A6J8DF24</accession>
<dbReference type="InterPro" id="IPR001304">
    <property type="entry name" value="C-type_lectin-like"/>
</dbReference>
<proteinExistence type="predicted"/>
<dbReference type="InterPro" id="IPR016186">
    <property type="entry name" value="C-type_lectin-like/link_sf"/>
</dbReference>
<feature type="chain" id="PRO_5026793700" evidence="4">
    <location>
        <begin position="31"/>
        <end position="240"/>
    </location>
</feature>
<sequence>MQLSQRLQMIFRYDIITLVLVASIVQSIQSKKCNKSHPDGSYEVTCNDPETRSCGNASVLIDVGGTTVGTEANLSCLNGYTLWGSDSIVCLDSGQWSQLNAYCIPDDIGDPNIQSFDGSIYLFNNFTGSNYSQAKEYCTNICSTLIEINNQEEDQFVYETFQNLEIESLWIGIESVNGGNFSWQSGNTTQTNMYANWESIEPVDPEAGTCVLATPQYTFWAPVTEDCEFPTDFVCEFGSN</sequence>
<keyword evidence="1 4" id="KW-0732">Signal</keyword>
<dbReference type="CDD" id="cd00037">
    <property type="entry name" value="CLECT"/>
    <property type="match status" value="1"/>
</dbReference>